<feature type="transmembrane region" description="Helical" evidence="12">
    <location>
        <begin position="27"/>
        <end position="49"/>
    </location>
</feature>
<protein>
    <recommendedName>
        <fullName evidence="11">Cytochrome c oxidase subunit 2</fullName>
    </recommendedName>
</protein>
<keyword evidence="11" id="KW-0186">Copper</keyword>
<evidence type="ECO:0000313" key="15">
    <source>
        <dbReference type="EMBL" id="KAF7846546.1"/>
    </source>
</evidence>
<dbReference type="PROSITE" id="PS50857">
    <property type="entry name" value="COX2_CUA"/>
    <property type="match status" value="1"/>
</dbReference>
<dbReference type="GO" id="GO:0042773">
    <property type="term" value="P:ATP synthesis coupled electron transport"/>
    <property type="evidence" value="ECO:0007669"/>
    <property type="project" value="TreeGrafter"/>
</dbReference>
<evidence type="ECO:0000256" key="10">
    <source>
        <dbReference type="ARBA" id="ARBA00049512"/>
    </source>
</evidence>
<dbReference type="SUPFAM" id="SSF49503">
    <property type="entry name" value="Cupredoxins"/>
    <property type="match status" value="1"/>
</dbReference>
<evidence type="ECO:0000256" key="12">
    <source>
        <dbReference type="SAM" id="Phobius"/>
    </source>
</evidence>
<dbReference type="Gramene" id="rna-gnl|WGS:JABURB|Cocit.L4177.1">
    <property type="protein sequence ID" value="cds-KAF7846546.1"/>
    <property type="gene ID" value="gene-BT93_L4177"/>
</dbReference>
<keyword evidence="6" id="KW-1278">Translocase</keyword>
<dbReference type="Pfam" id="PF02790">
    <property type="entry name" value="COX2_TM"/>
    <property type="match status" value="1"/>
</dbReference>
<evidence type="ECO:0000256" key="2">
    <source>
        <dbReference type="ARBA" id="ARBA00007866"/>
    </source>
</evidence>
<keyword evidence="3 11" id="KW-0813">Transport</keyword>
<dbReference type="InterPro" id="IPR045187">
    <property type="entry name" value="CcO_II"/>
</dbReference>
<dbReference type="GO" id="GO:0005743">
    <property type="term" value="C:mitochondrial inner membrane"/>
    <property type="evidence" value="ECO:0007669"/>
    <property type="project" value="UniProtKB-SubCell"/>
</dbReference>
<reference evidence="15" key="1">
    <citation type="submission" date="2020-05" db="EMBL/GenBank/DDBJ databases">
        <title>WGS assembly of Corymbia citriodora subspecies variegata.</title>
        <authorList>
            <person name="Barry K."/>
            <person name="Hundley H."/>
            <person name="Shu S."/>
            <person name="Jenkins J."/>
            <person name="Grimwood J."/>
            <person name="Baten A."/>
        </authorList>
    </citation>
    <scope>NUCLEOTIDE SEQUENCE</scope>
    <source>
        <strain evidence="15">CV2-018</strain>
    </source>
</reference>
<evidence type="ECO:0000256" key="6">
    <source>
        <dbReference type="ARBA" id="ARBA00022967"/>
    </source>
</evidence>
<evidence type="ECO:0000256" key="8">
    <source>
        <dbReference type="ARBA" id="ARBA00022989"/>
    </source>
</evidence>
<name>A0A8T0CK89_CORYI</name>
<dbReference type="PROSITE" id="PS50999">
    <property type="entry name" value="COX2_TM"/>
    <property type="match status" value="1"/>
</dbReference>
<keyword evidence="4 11" id="KW-0679">Respiratory chain</keyword>
<comment type="subcellular location">
    <subcellularLocation>
        <location evidence="1">Membrane</location>
        <topology evidence="1">Multi-pass membrane protein</topology>
    </subcellularLocation>
    <subcellularLocation>
        <location evidence="11">Mitochondrion inner membrane</location>
        <topology evidence="11">Multi-pass membrane protein</topology>
    </subcellularLocation>
</comment>
<evidence type="ECO:0000259" key="14">
    <source>
        <dbReference type="PROSITE" id="PS50999"/>
    </source>
</evidence>
<keyword evidence="16" id="KW-1185">Reference proteome</keyword>
<dbReference type="InterPro" id="IPR008972">
    <property type="entry name" value="Cupredoxin"/>
</dbReference>
<evidence type="ECO:0000256" key="4">
    <source>
        <dbReference type="ARBA" id="ARBA00022660"/>
    </source>
</evidence>
<comment type="caution">
    <text evidence="15">The sequence shown here is derived from an EMBL/GenBank/DDBJ whole genome shotgun (WGS) entry which is preliminary data.</text>
</comment>
<dbReference type="InterPro" id="IPR036257">
    <property type="entry name" value="Cyt_c_oxidase_su2_TM_sf"/>
</dbReference>
<evidence type="ECO:0000256" key="11">
    <source>
        <dbReference type="RuleBase" id="RU000457"/>
    </source>
</evidence>
<dbReference type="AlphaFoldDB" id="A0A8T0CK89"/>
<keyword evidence="11" id="KW-0999">Mitochondrion inner membrane</keyword>
<sequence length="180" mass="20495">MSFILIYNYHNNLVGYRDITHGTVVEVVWTILPALILVAIAVPSFRALYLADEILSPVVTVKCIGHQWYWSYDYDDLLEPITFESYMTATDMLEKGQLRLLDVDNSIVLPVNTLIRILTSVKLDAMPGRLNQTTVLINRLGTFYGQCSELCGTSHAFMPIRIDAVKPDQFVSWMESMLEE</sequence>
<keyword evidence="9 11" id="KW-0472">Membrane</keyword>
<comment type="catalytic activity">
    <reaction evidence="10">
        <text>4 Fe(II)-[cytochrome c] + O2 + 8 H(+)(in) = 4 Fe(III)-[cytochrome c] + 2 H2O + 4 H(+)(out)</text>
        <dbReference type="Rhea" id="RHEA:11436"/>
        <dbReference type="Rhea" id="RHEA-COMP:10350"/>
        <dbReference type="Rhea" id="RHEA-COMP:14399"/>
        <dbReference type="ChEBI" id="CHEBI:15377"/>
        <dbReference type="ChEBI" id="CHEBI:15378"/>
        <dbReference type="ChEBI" id="CHEBI:15379"/>
        <dbReference type="ChEBI" id="CHEBI:29033"/>
        <dbReference type="ChEBI" id="CHEBI:29034"/>
        <dbReference type="EC" id="7.1.1.9"/>
    </reaction>
    <physiologicalReaction direction="left-to-right" evidence="10">
        <dbReference type="Rhea" id="RHEA:11437"/>
    </physiologicalReaction>
</comment>
<keyword evidence="5 11" id="KW-0812">Transmembrane</keyword>
<keyword evidence="11" id="KW-0479">Metal-binding</keyword>
<dbReference type="Gene3D" id="1.10.287.90">
    <property type="match status" value="1"/>
</dbReference>
<dbReference type="EMBL" id="MU092696">
    <property type="protein sequence ID" value="KAF7846546.1"/>
    <property type="molecule type" value="Genomic_DNA"/>
</dbReference>
<comment type="cofactor">
    <cofactor evidence="11">
        <name>Cu cation</name>
        <dbReference type="ChEBI" id="CHEBI:23378"/>
    </cofactor>
    <text evidence="11">Binds a copper A center.</text>
</comment>
<dbReference type="Gene3D" id="2.60.40.420">
    <property type="entry name" value="Cupredoxins - blue copper proteins"/>
    <property type="match status" value="2"/>
</dbReference>
<dbReference type="PANTHER" id="PTHR22888">
    <property type="entry name" value="CYTOCHROME C OXIDASE, SUBUNIT II"/>
    <property type="match status" value="1"/>
</dbReference>
<feature type="domain" description="Cytochrome oxidase subunit II copper A binding" evidence="13">
    <location>
        <begin position="56"/>
        <end position="176"/>
    </location>
</feature>
<evidence type="ECO:0000259" key="13">
    <source>
        <dbReference type="PROSITE" id="PS50857"/>
    </source>
</evidence>
<dbReference type="PRINTS" id="PR01166">
    <property type="entry name" value="CYCOXIDASEII"/>
</dbReference>
<evidence type="ECO:0000256" key="3">
    <source>
        <dbReference type="ARBA" id="ARBA00022448"/>
    </source>
</evidence>
<dbReference type="GO" id="GO:0005507">
    <property type="term" value="F:copper ion binding"/>
    <property type="evidence" value="ECO:0007669"/>
    <property type="project" value="InterPro"/>
</dbReference>
<dbReference type="GO" id="GO:0004129">
    <property type="term" value="F:cytochrome-c oxidase activity"/>
    <property type="evidence" value="ECO:0007669"/>
    <property type="project" value="UniProtKB-EC"/>
</dbReference>
<organism evidence="15 16">
    <name type="scientific">Corymbia citriodora subsp. variegata</name>
    <dbReference type="NCBI Taxonomy" id="360336"/>
    <lineage>
        <taxon>Eukaryota</taxon>
        <taxon>Viridiplantae</taxon>
        <taxon>Streptophyta</taxon>
        <taxon>Embryophyta</taxon>
        <taxon>Tracheophyta</taxon>
        <taxon>Spermatophyta</taxon>
        <taxon>Magnoliopsida</taxon>
        <taxon>eudicotyledons</taxon>
        <taxon>Gunneridae</taxon>
        <taxon>Pentapetalae</taxon>
        <taxon>rosids</taxon>
        <taxon>malvids</taxon>
        <taxon>Myrtales</taxon>
        <taxon>Myrtaceae</taxon>
        <taxon>Myrtoideae</taxon>
        <taxon>Eucalypteae</taxon>
        <taxon>Corymbia</taxon>
    </lineage>
</organism>
<evidence type="ECO:0000256" key="5">
    <source>
        <dbReference type="ARBA" id="ARBA00022692"/>
    </source>
</evidence>
<accession>A0A8T0CK89</accession>
<keyword evidence="7 11" id="KW-0249">Electron transport</keyword>
<dbReference type="InterPro" id="IPR002429">
    <property type="entry name" value="CcO_II-like_C"/>
</dbReference>
<dbReference type="InterPro" id="IPR011759">
    <property type="entry name" value="Cyt_c_oxidase_su2_TM_dom"/>
</dbReference>
<evidence type="ECO:0000313" key="16">
    <source>
        <dbReference type="Proteomes" id="UP000806378"/>
    </source>
</evidence>
<dbReference type="OrthoDB" id="539285at2759"/>
<proteinExistence type="inferred from homology"/>
<evidence type="ECO:0000256" key="9">
    <source>
        <dbReference type="ARBA" id="ARBA00023136"/>
    </source>
</evidence>
<comment type="similarity">
    <text evidence="2 11">Belongs to the cytochrome c oxidase subunit 2 family.</text>
</comment>
<dbReference type="PANTHER" id="PTHR22888:SF9">
    <property type="entry name" value="CYTOCHROME C OXIDASE SUBUNIT 2"/>
    <property type="match status" value="1"/>
</dbReference>
<dbReference type="Proteomes" id="UP000806378">
    <property type="component" value="Unassembled WGS sequence"/>
</dbReference>
<keyword evidence="11" id="KW-0496">Mitochondrion</keyword>
<evidence type="ECO:0000256" key="7">
    <source>
        <dbReference type="ARBA" id="ARBA00022982"/>
    </source>
</evidence>
<dbReference type="Pfam" id="PF00116">
    <property type="entry name" value="COX2"/>
    <property type="match status" value="1"/>
</dbReference>
<gene>
    <name evidence="15" type="ORF">BT93_L4177</name>
</gene>
<comment type="function">
    <text evidence="11">Component of the cytochrome c oxidase, the last enzyme in the mitochondrial electron transport chain which drives oxidative phosphorylation. The respiratory chain contains 3 multisubunit complexes succinate dehydrogenase (complex II, CII), ubiquinol-cytochrome c oxidoreductase (cytochrome b-c1 complex, complex III, CIII) and cytochrome c oxidase (complex IV, CIV), that cooperate to transfer electrons derived from NADH and succinate to molecular oxygen, creating an electrochemical gradient over the inner membrane that drives transmembrane transport and the ATP synthase. Cytochrome c oxidase is the component of the respiratory chain that catalyzes the reduction of oxygen to water. Electrons originating from reduced cytochrome c in the intermembrane space (IMS) are transferred via the dinuclear copper A center (CU(A)) of subunit 2 and heme A of subunit 1 to the active site in subunit 1, a binuclear center (BNC) formed by heme A3 and copper B (CU(B)). The BNC reduces molecular oxygen to 2 water molecules using 4 electrons from cytochrome c in the IMS and 4 protons from the mitochondrial matrix.</text>
</comment>
<dbReference type="SUPFAM" id="SSF81464">
    <property type="entry name" value="Cytochrome c oxidase subunit II-like, transmembrane region"/>
    <property type="match status" value="1"/>
</dbReference>
<feature type="domain" description="Cytochrome oxidase subunit II transmembrane region profile" evidence="14">
    <location>
        <begin position="1"/>
        <end position="55"/>
    </location>
</feature>
<evidence type="ECO:0000256" key="1">
    <source>
        <dbReference type="ARBA" id="ARBA00004141"/>
    </source>
</evidence>
<keyword evidence="8 12" id="KW-1133">Transmembrane helix</keyword>